<name>A0A160TKE3_9ZZZZ</name>
<keyword evidence="1" id="KW-1133">Transmembrane helix</keyword>
<feature type="transmembrane region" description="Helical" evidence="1">
    <location>
        <begin position="76"/>
        <end position="97"/>
    </location>
</feature>
<feature type="transmembrane region" description="Helical" evidence="1">
    <location>
        <begin position="103"/>
        <end position="123"/>
    </location>
</feature>
<keyword evidence="1" id="KW-0812">Transmembrane</keyword>
<dbReference type="AlphaFoldDB" id="A0A160TKE3"/>
<protein>
    <submittedName>
        <fullName evidence="2">Uncharacterized protein</fullName>
    </submittedName>
</protein>
<proteinExistence type="predicted"/>
<reference evidence="2" key="1">
    <citation type="submission" date="2015-10" db="EMBL/GenBank/DDBJ databases">
        <authorList>
            <person name="Gilbert D.G."/>
        </authorList>
    </citation>
    <scope>NUCLEOTIDE SEQUENCE</scope>
</reference>
<keyword evidence="1" id="KW-0472">Membrane</keyword>
<feature type="transmembrane region" description="Helical" evidence="1">
    <location>
        <begin position="47"/>
        <end position="69"/>
    </location>
</feature>
<dbReference type="EMBL" id="CZQE01000205">
    <property type="protein sequence ID" value="CUS45063.1"/>
    <property type="molecule type" value="Genomic_DNA"/>
</dbReference>
<sequence length="130" mass="14347">MWLYIRSLGAVLVGFALIVMLHTGTDEIMHSTGVIPRGAMWNPWHNLLALAYRCLFSVAGGFVTAWLAPRARMRHVAILAMIGTLGGIAGVLLSWNLNLGPRWYPIALAITAFPAVWLGGRLYEKRYGAR</sequence>
<accession>A0A160TKE3</accession>
<evidence type="ECO:0000313" key="2">
    <source>
        <dbReference type="EMBL" id="CUS45063.1"/>
    </source>
</evidence>
<organism evidence="2">
    <name type="scientific">hydrothermal vent metagenome</name>
    <dbReference type="NCBI Taxonomy" id="652676"/>
    <lineage>
        <taxon>unclassified sequences</taxon>
        <taxon>metagenomes</taxon>
        <taxon>ecological metagenomes</taxon>
    </lineage>
</organism>
<evidence type="ECO:0000256" key="1">
    <source>
        <dbReference type="SAM" id="Phobius"/>
    </source>
</evidence>
<gene>
    <name evidence="2" type="ORF">MGWOODY_Smn122</name>
</gene>